<comment type="subcellular location">
    <subcellularLocation>
        <location evidence="1">Cytoplasm</location>
    </subcellularLocation>
</comment>
<evidence type="ECO:0000256" key="5">
    <source>
        <dbReference type="ARBA" id="ARBA00022679"/>
    </source>
</evidence>
<evidence type="ECO:0000256" key="7">
    <source>
        <dbReference type="ARBA" id="ARBA00022777"/>
    </source>
</evidence>
<feature type="domain" description="PTS EIIA type-2" evidence="11">
    <location>
        <begin position="2"/>
        <end position="145"/>
    </location>
</feature>
<protein>
    <recommendedName>
        <fullName evidence="9">Ascorbate-specific PTS system EIIA component</fullName>
    </recommendedName>
    <alternativeName>
        <fullName evidence="10">Ascorbate-specific phosphotransferase enzyme IIA component</fullName>
    </alternativeName>
</protein>
<dbReference type="KEGG" id="elj:ELUMI_v1c04050"/>
<keyword evidence="6" id="KW-0598">Phosphotransferase system</keyword>
<dbReference type="OrthoDB" id="1634238at2"/>
<keyword evidence="3" id="KW-0963">Cytoplasm</keyword>
<name>A0A2K8NTL2_9MOLU</name>
<keyword evidence="7" id="KW-0418">Kinase</keyword>
<comment type="function">
    <text evidence="8">The phosphoenolpyruvate-dependent sugar phosphotransferase system (sugar PTS), a major carbohydrate active transport system, catalyzes the phosphorylation of incoming sugar substrates concomitantly with their translocation across the cell membrane. The enzyme II UlaABC PTS system is involved in ascorbate transport.</text>
</comment>
<evidence type="ECO:0000256" key="8">
    <source>
        <dbReference type="ARBA" id="ARBA00037387"/>
    </source>
</evidence>
<evidence type="ECO:0000256" key="2">
    <source>
        <dbReference type="ARBA" id="ARBA00022448"/>
    </source>
</evidence>
<sequence length="150" mass="17110">MQIFKEELIQFNKKATDWKNAIKIASKPLLKNGYINENFVPNLISETKRLGPYYILAPNLALGHISPDGSCLKEGLSLLFLEQVVPFKNDGTGDVKFLFILSTTDQDSHLNLLKELALAFGNSDFYKEFYNVKNYADIKKLVEKHLKVKK</sequence>
<dbReference type="RefSeq" id="WP_025734819.1">
    <property type="nucleotide sequence ID" value="NZ_CP024963.1"/>
</dbReference>
<dbReference type="PANTHER" id="PTHR36203">
    <property type="entry name" value="ASCORBATE-SPECIFIC PTS SYSTEM EIIA COMPONENT"/>
    <property type="match status" value="1"/>
</dbReference>
<organism evidence="12 13">
    <name type="scientific">Williamsoniiplasma luminosum</name>
    <dbReference type="NCBI Taxonomy" id="214888"/>
    <lineage>
        <taxon>Bacteria</taxon>
        <taxon>Bacillati</taxon>
        <taxon>Mycoplasmatota</taxon>
        <taxon>Mollicutes</taxon>
        <taxon>Entomoplasmatales</taxon>
        <taxon>Williamsoniiplasma</taxon>
    </lineage>
</organism>
<evidence type="ECO:0000256" key="6">
    <source>
        <dbReference type="ARBA" id="ARBA00022683"/>
    </source>
</evidence>
<evidence type="ECO:0000256" key="1">
    <source>
        <dbReference type="ARBA" id="ARBA00004496"/>
    </source>
</evidence>
<dbReference type="GO" id="GO:0009401">
    <property type="term" value="P:phosphoenolpyruvate-dependent sugar phosphotransferase system"/>
    <property type="evidence" value="ECO:0007669"/>
    <property type="project" value="UniProtKB-KW"/>
</dbReference>
<keyword evidence="4" id="KW-0597">Phosphoprotein</keyword>
<dbReference type="PANTHER" id="PTHR36203:SF1">
    <property type="entry name" value="ASCORBATE-SPECIFIC PTS SYSTEM EIIA COMPONENT"/>
    <property type="match status" value="1"/>
</dbReference>
<dbReference type="AlphaFoldDB" id="A0A2K8NTL2"/>
<evidence type="ECO:0000256" key="10">
    <source>
        <dbReference type="ARBA" id="ARBA00042072"/>
    </source>
</evidence>
<keyword evidence="13" id="KW-1185">Reference proteome</keyword>
<dbReference type="InterPro" id="IPR002178">
    <property type="entry name" value="PTS_EIIA_type-2_dom"/>
</dbReference>
<gene>
    <name evidence="12" type="primary">sgaA</name>
    <name evidence="12" type="ORF">ELUMI_v1c04050</name>
</gene>
<dbReference type="GO" id="GO:0005737">
    <property type="term" value="C:cytoplasm"/>
    <property type="evidence" value="ECO:0007669"/>
    <property type="project" value="UniProtKB-SubCell"/>
</dbReference>
<dbReference type="InterPro" id="IPR051351">
    <property type="entry name" value="Ascorbate-PTS_EIIA_comp"/>
</dbReference>
<reference evidence="12 13" key="1">
    <citation type="submission" date="2017-11" db="EMBL/GenBank/DDBJ databases">
        <title>Genome sequence of Entomoplasma luminosum PIMN-1 (ATCC 49195).</title>
        <authorList>
            <person name="Lo W.-S."/>
            <person name="Gasparich G.E."/>
            <person name="Kuo C.-H."/>
        </authorList>
    </citation>
    <scope>NUCLEOTIDE SEQUENCE [LARGE SCALE GENOMIC DNA]</scope>
    <source>
        <strain evidence="12 13">PIMN-1</strain>
    </source>
</reference>
<evidence type="ECO:0000313" key="12">
    <source>
        <dbReference type="EMBL" id="ATZ17129.1"/>
    </source>
</evidence>
<proteinExistence type="predicted"/>
<evidence type="ECO:0000313" key="13">
    <source>
        <dbReference type="Proteomes" id="UP000232063"/>
    </source>
</evidence>
<accession>A0A2K8NTL2</accession>
<dbReference type="InterPro" id="IPR016152">
    <property type="entry name" value="PTrfase/Anion_transptr"/>
</dbReference>
<evidence type="ECO:0000259" key="11">
    <source>
        <dbReference type="PROSITE" id="PS51094"/>
    </source>
</evidence>
<dbReference type="Pfam" id="PF00359">
    <property type="entry name" value="PTS_EIIA_2"/>
    <property type="match status" value="1"/>
</dbReference>
<keyword evidence="5" id="KW-0808">Transferase</keyword>
<dbReference type="Proteomes" id="UP000232063">
    <property type="component" value="Chromosome"/>
</dbReference>
<dbReference type="PROSITE" id="PS51094">
    <property type="entry name" value="PTS_EIIA_TYPE_2"/>
    <property type="match status" value="1"/>
</dbReference>
<dbReference type="Gene3D" id="3.40.930.10">
    <property type="entry name" value="Mannitol-specific EII, Chain A"/>
    <property type="match status" value="1"/>
</dbReference>
<evidence type="ECO:0000256" key="3">
    <source>
        <dbReference type="ARBA" id="ARBA00022490"/>
    </source>
</evidence>
<evidence type="ECO:0000256" key="4">
    <source>
        <dbReference type="ARBA" id="ARBA00022553"/>
    </source>
</evidence>
<keyword evidence="2" id="KW-0813">Transport</keyword>
<dbReference type="EMBL" id="CP024963">
    <property type="protein sequence ID" value="ATZ17129.1"/>
    <property type="molecule type" value="Genomic_DNA"/>
</dbReference>
<dbReference type="GO" id="GO:0016301">
    <property type="term" value="F:kinase activity"/>
    <property type="evidence" value="ECO:0007669"/>
    <property type="project" value="UniProtKB-KW"/>
</dbReference>
<dbReference type="SUPFAM" id="SSF55804">
    <property type="entry name" value="Phoshotransferase/anion transport protein"/>
    <property type="match status" value="1"/>
</dbReference>
<evidence type="ECO:0000256" key="9">
    <source>
        <dbReference type="ARBA" id="ARBA00041175"/>
    </source>
</evidence>